<dbReference type="RefSeq" id="WP_275111307.1">
    <property type="nucleotide sequence ID" value="NZ_JAKJSC010000007.1"/>
</dbReference>
<keyword evidence="1" id="KW-1133">Transmembrane helix</keyword>
<sequence length="108" mass="12009">MTNSQYKALINKYAILIFIGYALTYLISIAIQHVLPKFALGDSELIQILSSSAWIIQLIVNIIAAVLVSKDLKTMEIKNSLIVVMTVLFSLIGVTMFLLTVNKEIKHA</sequence>
<keyword evidence="1" id="KW-0472">Membrane</keyword>
<organism evidence="2 3">
    <name type="scientific">Paralabilibaculum antarcticum</name>
    <dbReference type="NCBI Taxonomy" id="2912572"/>
    <lineage>
        <taxon>Bacteria</taxon>
        <taxon>Pseudomonadati</taxon>
        <taxon>Bacteroidota</taxon>
        <taxon>Bacteroidia</taxon>
        <taxon>Marinilabiliales</taxon>
        <taxon>Marinifilaceae</taxon>
        <taxon>Paralabilibaculum</taxon>
    </lineage>
</organism>
<evidence type="ECO:0000313" key="3">
    <source>
        <dbReference type="Proteomes" id="UP001528920"/>
    </source>
</evidence>
<dbReference type="Proteomes" id="UP001528920">
    <property type="component" value="Unassembled WGS sequence"/>
</dbReference>
<proteinExistence type="predicted"/>
<accession>A0ABT5VX27</accession>
<dbReference type="EMBL" id="JAKJSC010000007">
    <property type="protein sequence ID" value="MDE5419976.1"/>
    <property type="molecule type" value="Genomic_DNA"/>
</dbReference>
<protein>
    <submittedName>
        <fullName evidence="2">Uncharacterized protein</fullName>
    </submittedName>
</protein>
<keyword evidence="3" id="KW-1185">Reference proteome</keyword>
<reference evidence="2 3" key="1">
    <citation type="submission" date="2022-01" db="EMBL/GenBank/DDBJ databases">
        <title>Labilibaculum sp. nov, a marine bacterium isolated from Antarctica.</title>
        <authorList>
            <person name="Dai W."/>
        </authorList>
    </citation>
    <scope>NUCLEOTIDE SEQUENCE [LARGE SCALE GENOMIC DNA]</scope>
    <source>
        <strain evidence="2 3">DW002</strain>
    </source>
</reference>
<evidence type="ECO:0000256" key="1">
    <source>
        <dbReference type="SAM" id="Phobius"/>
    </source>
</evidence>
<keyword evidence="1" id="KW-0812">Transmembrane</keyword>
<name>A0ABT5VX27_9BACT</name>
<feature type="transmembrane region" description="Helical" evidence="1">
    <location>
        <begin position="80"/>
        <end position="101"/>
    </location>
</feature>
<feature type="transmembrane region" description="Helical" evidence="1">
    <location>
        <begin position="12"/>
        <end position="33"/>
    </location>
</feature>
<gene>
    <name evidence="2" type="ORF">L3049_18460</name>
</gene>
<feature type="transmembrane region" description="Helical" evidence="1">
    <location>
        <begin position="45"/>
        <end position="68"/>
    </location>
</feature>
<evidence type="ECO:0000313" key="2">
    <source>
        <dbReference type="EMBL" id="MDE5419976.1"/>
    </source>
</evidence>
<comment type="caution">
    <text evidence="2">The sequence shown here is derived from an EMBL/GenBank/DDBJ whole genome shotgun (WGS) entry which is preliminary data.</text>
</comment>